<dbReference type="Gene3D" id="1.10.10.10">
    <property type="entry name" value="Winged helix-like DNA-binding domain superfamily/Winged helix DNA-binding domain"/>
    <property type="match status" value="1"/>
</dbReference>
<feature type="non-terminal residue" evidence="8">
    <location>
        <position position="1"/>
    </location>
</feature>
<dbReference type="GO" id="GO:0006281">
    <property type="term" value="P:DNA repair"/>
    <property type="evidence" value="ECO:0007669"/>
    <property type="project" value="UniProtKB-KW"/>
</dbReference>
<evidence type="ECO:0000256" key="2">
    <source>
        <dbReference type="ARBA" id="ARBA00022603"/>
    </source>
</evidence>
<dbReference type="NCBIfam" id="TIGR00589">
    <property type="entry name" value="ogt"/>
    <property type="match status" value="1"/>
</dbReference>
<keyword evidence="5" id="KW-0234">DNA repair</keyword>
<proteinExistence type="predicted"/>
<reference evidence="8" key="1">
    <citation type="submission" date="2018-05" db="EMBL/GenBank/DDBJ databases">
        <authorList>
            <person name="Lanie J.A."/>
            <person name="Ng W.-L."/>
            <person name="Kazmierczak K.M."/>
            <person name="Andrzejewski T.M."/>
            <person name="Davidsen T.M."/>
            <person name="Wayne K.J."/>
            <person name="Tettelin H."/>
            <person name="Glass J.I."/>
            <person name="Rusch D."/>
            <person name="Podicherti R."/>
            <person name="Tsui H.-C.T."/>
            <person name="Winkler M.E."/>
        </authorList>
    </citation>
    <scope>NUCLEOTIDE SEQUENCE</scope>
</reference>
<gene>
    <name evidence="8" type="ORF">METZ01_LOCUS187559</name>
</gene>
<evidence type="ECO:0000256" key="5">
    <source>
        <dbReference type="ARBA" id="ARBA00023204"/>
    </source>
</evidence>
<evidence type="ECO:0000256" key="4">
    <source>
        <dbReference type="ARBA" id="ARBA00022763"/>
    </source>
</evidence>
<protein>
    <recommendedName>
        <fullName evidence="7">Methylated-DNA-[protein]-cysteine S-methyltransferase DNA binding domain-containing protein</fullName>
    </recommendedName>
</protein>
<dbReference type="InterPro" id="IPR052520">
    <property type="entry name" value="ATL_DNA_repair"/>
</dbReference>
<evidence type="ECO:0000259" key="7">
    <source>
        <dbReference type="Pfam" id="PF01035"/>
    </source>
</evidence>
<dbReference type="GO" id="GO:0032259">
    <property type="term" value="P:methylation"/>
    <property type="evidence" value="ECO:0007669"/>
    <property type="project" value="UniProtKB-KW"/>
</dbReference>
<evidence type="ECO:0000313" key="8">
    <source>
        <dbReference type="EMBL" id="SVB34705.1"/>
    </source>
</evidence>
<dbReference type="InterPro" id="IPR036217">
    <property type="entry name" value="MethylDNA_cys_MeTrfase_DNAb"/>
</dbReference>
<comment type="catalytic activity">
    <reaction evidence="1">
        <text>a 4-O-methyl-thymidine in DNA + L-cysteinyl-[protein] = a thymidine in DNA + S-methyl-L-cysteinyl-[protein]</text>
        <dbReference type="Rhea" id="RHEA:53428"/>
        <dbReference type="Rhea" id="RHEA-COMP:10131"/>
        <dbReference type="Rhea" id="RHEA-COMP:10132"/>
        <dbReference type="Rhea" id="RHEA-COMP:13555"/>
        <dbReference type="Rhea" id="RHEA-COMP:13556"/>
        <dbReference type="ChEBI" id="CHEBI:29950"/>
        <dbReference type="ChEBI" id="CHEBI:82612"/>
        <dbReference type="ChEBI" id="CHEBI:137386"/>
        <dbReference type="ChEBI" id="CHEBI:137387"/>
        <dbReference type="EC" id="2.1.1.63"/>
    </reaction>
</comment>
<dbReference type="InterPro" id="IPR014048">
    <property type="entry name" value="MethylDNA_cys_MeTrfase_DNA-bd"/>
</dbReference>
<keyword evidence="4" id="KW-0227">DNA damage</keyword>
<organism evidence="8">
    <name type="scientific">marine metagenome</name>
    <dbReference type="NCBI Taxonomy" id="408172"/>
    <lineage>
        <taxon>unclassified sequences</taxon>
        <taxon>metagenomes</taxon>
        <taxon>ecological metagenomes</taxon>
    </lineage>
</organism>
<dbReference type="SUPFAM" id="SSF46767">
    <property type="entry name" value="Methylated DNA-protein cysteine methyltransferase, C-terminal domain"/>
    <property type="match status" value="1"/>
</dbReference>
<dbReference type="PANTHER" id="PTHR42942:SF1">
    <property type="entry name" value="ALKYLTRANSFERASE-LIKE PROTEIN 1"/>
    <property type="match status" value="1"/>
</dbReference>
<dbReference type="AlphaFoldDB" id="A0A382D8W3"/>
<dbReference type="PROSITE" id="PS00374">
    <property type="entry name" value="MGMT"/>
    <property type="match status" value="1"/>
</dbReference>
<dbReference type="CDD" id="cd06445">
    <property type="entry name" value="ATase"/>
    <property type="match status" value="1"/>
</dbReference>
<dbReference type="InterPro" id="IPR001497">
    <property type="entry name" value="MethylDNA_cys_MeTrfase_AS"/>
</dbReference>
<dbReference type="EMBL" id="UINC01038141">
    <property type="protein sequence ID" value="SVB34705.1"/>
    <property type="molecule type" value="Genomic_DNA"/>
</dbReference>
<sequence length="108" mass="11560">VLVTAPANSCGSFRAHVLLAVRQIPPGRVATYGDVAAMAGSPRAWRAVGTILRNCQSPSVPCHRVVGSGGRLGGYSDPLRKRQLLQAEGIIVGHRTIREFADVRWSQS</sequence>
<evidence type="ECO:0000256" key="1">
    <source>
        <dbReference type="ARBA" id="ARBA00001286"/>
    </source>
</evidence>
<feature type="domain" description="Methylated-DNA-[protein]-cysteine S-methyltransferase DNA binding" evidence="7">
    <location>
        <begin position="13"/>
        <end position="90"/>
    </location>
</feature>
<evidence type="ECO:0000256" key="6">
    <source>
        <dbReference type="ARBA" id="ARBA00049348"/>
    </source>
</evidence>
<keyword evidence="3" id="KW-0808">Transferase</keyword>
<name>A0A382D8W3_9ZZZZ</name>
<keyword evidence="2" id="KW-0489">Methyltransferase</keyword>
<accession>A0A382D8W3</accession>
<dbReference type="PANTHER" id="PTHR42942">
    <property type="entry name" value="6-O-METHYLGUANINE DNA METHYLTRANSFERASE"/>
    <property type="match status" value="1"/>
</dbReference>
<comment type="catalytic activity">
    <reaction evidence="6">
        <text>a 6-O-methyl-2'-deoxyguanosine in DNA + L-cysteinyl-[protein] = S-methyl-L-cysteinyl-[protein] + a 2'-deoxyguanosine in DNA</text>
        <dbReference type="Rhea" id="RHEA:24000"/>
        <dbReference type="Rhea" id="RHEA-COMP:10131"/>
        <dbReference type="Rhea" id="RHEA-COMP:10132"/>
        <dbReference type="Rhea" id="RHEA-COMP:11367"/>
        <dbReference type="Rhea" id="RHEA-COMP:11368"/>
        <dbReference type="ChEBI" id="CHEBI:29950"/>
        <dbReference type="ChEBI" id="CHEBI:82612"/>
        <dbReference type="ChEBI" id="CHEBI:85445"/>
        <dbReference type="ChEBI" id="CHEBI:85448"/>
        <dbReference type="EC" id="2.1.1.63"/>
    </reaction>
</comment>
<dbReference type="GO" id="GO:0003908">
    <property type="term" value="F:methylated-DNA-[protein]-cysteine S-methyltransferase activity"/>
    <property type="evidence" value="ECO:0007669"/>
    <property type="project" value="UniProtKB-EC"/>
</dbReference>
<dbReference type="InterPro" id="IPR036388">
    <property type="entry name" value="WH-like_DNA-bd_sf"/>
</dbReference>
<evidence type="ECO:0000256" key="3">
    <source>
        <dbReference type="ARBA" id="ARBA00022679"/>
    </source>
</evidence>
<dbReference type="Pfam" id="PF01035">
    <property type="entry name" value="DNA_binding_1"/>
    <property type="match status" value="1"/>
</dbReference>